<gene>
    <name evidence="1" type="ORF">HINF_LOCUS16851</name>
</gene>
<comment type="caution">
    <text evidence="1">The sequence shown here is derived from an EMBL/GenBank/DDBJ whole genome shotgun (WGS) entry which is preliminary data.</text>
</comment>
<keyword evidence="2" id="KW-1185">Reference proteome</keyword>
<reference evidence="1 2" key="1">
    <citation type="submission" date="2024-07" db="EMBL/GenBank/DDBJ databases">
        <authorList>
            <person name="Akdeniz Z."/>
        </authorList>
    </citation>
    <scope>NUCLEOTIDE SEQUENCE [LARGE SCALE GENOMIC DNA]</scope>
</reference>
<protein>
    <submittedName>
        <fullName evidence="1">Hypothetical_protein</fullName>
    </submittedName>
</protein>
<sequence length="102" mass="11630">MPRLPACYRPERDTLHRLSAQRREALSVLPWRKKKITKSRAGPNDLILSFPVSGIFPNAQASSSLSLLKLHAHTFPACWSGRAHRFSGPFQRFLFLHTTHPN</sequence>
<name>A0ABP1HRI8_9EUKA</name>
<accession>A0ABP1HRI8</accession>
<organism evidence="1 2">
    <name type="scientific">Hexamita inflata</name>
    <dbReference type="NCBI Taxonomy" id="28002"/>
    <lineage>
        <taxon>Eukaryota</taxon>
        <taxon>Metamonada</taxon>
        <taxon>Diplomonadida</taxon>
        <taxon>Hexamitidae</taxon>
        <taxon>Hexamitinae</taxon>
        <taxon>Hexamita</taxon>
    </lineage>
</organism>
<dbReference type="EMBL" id="CAXDID020000041">
    <property type="protein sequence ID" value="CAL6000733.1"/>
    <property type="molecule type" value="Genomic_DNA"/>
</dbReference>
<evidence type="ECO:0000313" key="2">
    <source>
        <dbReference type="Proteomes" id="UP001642409"/>
    </source>
</evidence>
<proteinExistence type="predicted"/>
<dbReference type="Proteomes" id="UP001642409">
    <property type="component" value="Unassembled WGS sequence"/>
</dbReference>
<evidence type="ECO:0000313" key="1">
    <source>
        <dbReference type="EMBL" id="CAL6000733.1"/>
    </source>
</evidence>